<keyword evidence="1 2" id="KW-0238">DNA-binding</keyword>
<dbReference type="PROSITE" id="PS50977">
    <property type="entry name" value="HTH_TETR_2"/>
    <property type="match status" value="1"/>
</dbReference>
<dbReference type="SUPFAM" id="SSF46689">
    <property type="entry name" value="Homeodomain-like"/>
    <property type="match status" value="1"/>
</dbReference>
<dbReference type="InterPro" id="IPR001647">
    <property type="entry name" value="HTH_TetR"/>
</dbReference>
<dbReference type="EMBL" id="JBHSBC010000004">
    <property type="protein sequence ID" value="MFC3979723.1"/>
    <property type="molecule type" value="Genomic_DNA"/>
</dbReference>
<reference evidence="5" key="1">
    <citation type="journal article" date="2019" name="Int. J. Syst. Evol. Microbiol.">
        <title>The Global Catalogue of Microorganisms (GCM) 10K type strain sequencing project: providing services to taxonomists for standard genome sequencing and annotation.</title>
        <authorList>
            <consortium name="The Broad Institute Genomics Platform"/>
            <consortium name="The Broad Institute Genome Sequencing Center for Infectious Disease"/>
            <person name="Wu L."/>
            <person name="Ma J."/>
        </authorList>
    </citation>
    <scope>NUCLEOTIDE SEQUENCE [LARGE SCALE GENOMIC DNA]</scope>
    <source>
        <strain evidence="5">TBRC 7912</strain>
    </source>
</reference>
<evidence type="ECO:0000313" key="4">
    <source>
        <dbReference type="EMBL" id="MFC3979723.1"/>
    </source>
</evidence>
<dbReference type="Pfam" id="PF14246">
    <property type="entry name" value="TetR_C_7"/>
    <property type="match status" value="1"/>
</dbReference>
<dbReference type="Pfam" id="PF00440">
    <property type="entry name" value="TetR_N"/>
    <property type="match status" value="1"/>
</dbReference>
<dbReference type="PRINTS" id="PR00455">
    <property type="entry name" value="HTHTETR"/>
</dbReference>
<evidence type="ECO:0000259" key="3">
    <source>
        <dbReference type="PROSITE" id="PS50977"/>
    </source>
</evidence>
<dbReference type="InterPro" id="IPR039536">
    <property type="entry name" value="TetR_C_Proteobacteria"/>
</dbReference>
<dbReference type="InterPro" id="IPR050109">
    <property type="entry name" value="HTH-type_TetR-like_transc_reg"/>
</dbReference>
<name>A0ABV8ETK9_9ACTN</name>
<organism evidence="4 5">
    <name type="scientific">Streptosporangium jomthongense</name>
    <dbReference type="NCBI Taxonomy" id="1193683"/>
    <lineage>
        <taxon>Bacteria</taxon>
        <taxon>Bacillati</taxon>
        <taxon>Actinomycetota</taxon>
        <taxon>Actinomycetes</taxon>
        <taxon>Streptosporangiales</taxon>
        <taxon>Streptosporangiaceae</taxon>
        <taxon>Streptosporangium</taxon>
    </lineage>
</organism>
<dbReference type="SUPFAM" id="SSF48498">
    <property type="entry name" value="Tetracyclin repressor-like, C-terminal domain"/>
    <property type="match status" value="1"/>
</dbReference>
<dbReference type="PANTHER" id="PTHR30055">
    <property type="entry name" value="HTH-TYPE TRANSCRIPTIONAL REGULATOR RUTR"/>
    <property type="match status" value="1"/>
</dbReference>
<dbReference type="Gene3D" id="1.10.357.10">
    <property type="entry name" value="Tetracycline Repressor, domain 2"/>
    <property type="match status" value="1"/>
</dbReference>
<evidence type="ECO:0000256" key="2">
    <source>
        <dbReference type="PROSITE-ProRule" id="PRU00335"/>
    </source>
</evidence>
<gene>
    <name evidence="4" type="ORF">ACFOYY_06315</name>
</gene>
<dbReference type="Gene3D" id="1.10.10.60">
    <property type="entry name" value="Homeodomain-like"/>
    <property type="match status" value="1"/>
</dbReference>
<dbReference type="RefSeq" id="WP_352011045.1">
    <property type="nucleotide sequence ID" value="NZ_JBHSBC010000004.1"/>
</dbReference>
<feature type="DNA-binding region" description="H-T-H motif" evidence="2">
    <location>
        <begin position="42"/>
        <end position="61"/>
    </location>
</feature>
<accession>A0ABV8ETK9</accession>
<keyword evidence="5" id="KW-1185">Reference proteome</keyword>
<dbReference type="InterPro" id="IPR036271">
    <property type="entry name" value="Tet_transcr_reg_TetR-rel_C_sf"/>
</dbReference>
<dbReference type="Proteomes" id="UP001595698">
    <property type="component" value="Unassembled WGS sequence"/>
</dbReference>
<sequence length="216" mass="24045">MNGATTSSEPRPNVRRGRVDKRQAILAAAFRVFARTGYDQSCVREIAAEAGVAKPTIYNHLLDKEALFHEAMRAAAHDTFAEALTALDQLRAPEADTYAMLEKVGHHLLRCHCDERSWALRRLLHAEVTRFPSLVEAIHQEGEQRVRHALADRLARLALTGRLRTDDPDMAAEQFLALLTGPMEVRSGLGTRQVPDTETHAVVRAAVETFLRAYGT</sequence>
<evidence type="ECO:0000313" key="5">
    <source>
        <dbReference type="Proteomes" id="UP001595698"/>
    </source>
</evidence>
<feature type="domain" description="HTH tetR-type" evidence="3">
    <location>
        <begin position="19"/>
        <end position="79"/>
    </location>
</feature>
<dbReference type="PANTHER" id="PTHR30055:SF146">
    <property type="entry name" value="HTH-TYPE TRANSCRIPTIONAL DUAL REGULATOR CECR"/>
    <property type="match status" value="1"/>
</dbReference>
<comment type="caution">
    <text evidence="4">The sequence shown here is derived from an EMBL/GenBank/DDBJ whole genome shotgun (WGS) entry which is preliminary data.</text>
</comment>
<dbReference type="InterPro" id="IPR009057">
    <property type="entry name" value="Homeodomain-like_sf"/>
</dbReference>
<proteinExistence type="predicted"/>
<protein>
    <submittedName>
        <fullName evidence="4">TetR/AcrR family transcriptional regulator</fullName>
    </submittedName>
</protein>
<evidence type="ECO:0000256" key="1">
    <source>
        <dbReference type="ARBA" id="ARBA00023125"/>
    </source>
</evidence>